<gene>
    <name evidence="2" type="ORF">VB739_04190</name>
</gene>
<dbReference type="Pfam" id="PF01402">
    <property type="entry name" value="RHH_1"/>
    <property type="match status" value="1"/>
</dbReference>
<organism evidence="2 3">
    <name type="scientific">Cyanobium gracile UHCC 0281</name>
    <dbReference type="NCBI Taxonomy" id="3110309"/>
    <lineage>
        <taxon>Bacteria</taxon>
        <taxon>Bacillati</taxon>
        <taxon>Cyanobacteriota</taxon>
        <taxon>Cyanophyceae</taxon>
        <taxon>Synechococcales</taxon>
        <taxon>Prochlorococcaceae</taxon>
        <taxon>Cyanobium</taxon>
    </lineage>
</organism>
<keyword evidence="3" id="KW-1185">Reference proteome</keyword>
<evidence type="ECO:0000313" key="2">
    <source>
        <dbReference type="EMBL" id="MEA5441746.1"/>
    </source>
</evidence>
<proteinExistence type="predicted"/>
<feature type="domain" description="Ribbon-helix-helix protein CopG" evidence="1">
    <location>
        <begin position="3"/>
        <end position="39"/>
    </location>
</feature>
<evidence type="ECO:0000259" key="1">
    <source>
        <dbReference type="Pfam" id="PF01402"/>
    </source>
</evidence>
<evidence type="ECO:0000313" key="3">
    <source>
        <dbReference type="Proteomes" id="UP001302329"/>
    </source>
</evidence>
<name>A0ABU5STG1_9CYAN</name>
<dbReference type="Proteomes" id="UP001302329">
    <property type="component" value="Unassembled WGS sequence"/>
</dbReference>
<reference evidence="2 3" key="1">
    <citation type="submission" date="2023-12" db="EMBL/GenBank/DDBJ databases">
        <title>Baltic Sea Cyanobacteria.</title>
        <authorList>
            <person name="Delbaje E."/>
            <person name="Fewer D.P."/>
            <person name="Shishido T.K."/>
        </authorList>
    </citation>
    <scope>NUCLEOTIDE SEQUENCE [LARGE SCALE GENOMIC DNA]</scope>
    <source>
        <strain evidence="2 3">UHCC 0281</strain>
    </source>
</reference>
<dbReference type="InterPro" id="IPR010985">
    <property type="entry name" value="Ribbon_hlx_hlx"/>
</dbReference>
<dbReference type="InterPro" id="IPR002145">
    <property type="entry name" value="CopG"/>
</dbReference>
<dbReference type="CDD" id="cd21631">
    <property type="entry name" value="RHH_CopG_NikR-like"/>
    <property type="match status" value="1"/>
</dbReference>
<comment type="caution">
    <text evidence="2">The sequence shown here is derived from an EMBL/GenBank/DDBJ whole genome shotgun (WGS) entry which is preliminary data.</text>
</comment>
<dbReference type="EMBL" id="JAYGHY010000008">
    <property type="protein sequence ID" value="MEA5441746.1"/>
    <property type="molecule type" value="Genomic_DNA"/>
</dbReference>
<dbReference type="RefSeq" id="WP_323355859.1">
    <property type="nucleotide sequence ID" value="NZ_JAYGHY010000008.1"/>
</dbReference>
<dbReference type="SUPFAM" id="SSF47598">
    <property type="entry name" value="Ribbon-helix-helix"/>
    <property type="match status" value="1"/>
</dbReference>
<accession>A0ABU5STG1</accession>
<protein>
    <submittedName>
        <fullName evidence="2">Ribbon-helix-helix protein, CopG family</fullName>
    </submittedName>
</protein>
<sequence>MAVISLKLTEALDAQLTEQAQRRHLSKSELVRRALTAFLQSPEQGVDDAAPPSAADLLADLVGCCEGGPADLSTNPAFLADFGANHS</sequence>